<feature type="region of interest" description="Disordered" evidence="1">
    <location>
        <begin position="1"/>
        <end position="24"/>
    </location>
</feature>
<feature type="compositionally biased region" description="Low complexity" evidence="1">
    <location>
        <begin position="171"/>
        <end position="184"/>
    </location>
</feature>
<feature type="region of interest" description="Disordered" evidence="1">
    <location>
        <begin position="239"/>
        <end position="348"/>
    </location>
</feature>
<comment type="caution">
    <text evidence="3">The sequence shown here is derived from an EMBL/GenBank/DDBJ whole genome shotgun (WGS) entry which is preliminary data.</text>
</comment>
<keyword evidence="4" id="KW-1185">Reference proteome</keyword>
<evidence type="ECO:0000313" key="4">
    <source>
        <dbReference type="Proteomes" id="UP001500483"/>
    </source>
</evidence>
<feature type="region of interest" description="Disordered" evidence="1">
    <location>
        <begin position="106"/>
        <end position="126"/>
    </location>
</feature>
<evidence type="ECO:0000256" key="1">
    <source>
        <dbReference type="SAM" id="MobiDB-lite"/>
    </source>
</evidence>
<organism evidence="3 4">
    <name type="scientific">Saccharopolyspora gregorii</name>
    <dbReference type="NCBI Taxonomy" id="33914"/>
    <lineage>
        <taxon>Bacteria</taxon>
        <taxon>Bacillati</taxon>
        <taxon>Actinomycetota</taxon>
        <taxon>Actinomycetes</taxon>
        <taxon>Pseudonocardiales</taxon>
        <taxon>Pseudonocardiaceae</taxon>
        <taxon>Saccharopolyspora</taxon>
    </lineage>
</organism>
<gene>
    <name evidence="3" type="ORF">GCM10020366_55890</name>
</gene>
<feature type="transmembrane region" description="Helical" evidence="2">
    <location>
        <begin position="204"/>
        <end position="225"/>
    </location>
</feature>
<keyword evidence="2" id="KW-1133">Transmembrane helix</keyword>
<keyword evidence="2" id="KW-0812">Transmembrane</keyword>
<sequence length="348" mass="35447">MAKENVERGATGTDDDEPAEKKSKKIELSATQVTGGALASVTAAFLGSYLGVAGTVFGAGLTSVVITVGGALYQRSLETTKQKLEVTKDKANVVVARAGIKKTTAIRQHATASAPASRPAPPVDEATRRLQAPGMHWPGGEQVDRDPDATRRLDPAEARTRMLNWAVTSGGTAAADGSATSDGSVTSDDTGAASTAPRGRRLRWGVVAATSALIFGLGMLLITGFEGLLGKPLSGGDGGTTISEVFTPAANRDTGDPAPQETGSAEPTSSQQQESSSESAERTSGEPTSGEPTETTETGRSEATEPTRETGASEAPQPTGEQGPESGPTGERGSAGGEPAMQEQPDSP</sequence>
<accession>A0ABP6RYL9</accession>
<reference evidence="4" key="1">
    <citation type="journal article" date="2019" name="Int. J. Syst. Evol. Microbiol.">
        <title>The Global Catalogue of Microorganisms (GCM) 10K type strain sequencing project: providing services to taxonomists for standard genome sequencing and annotation.</title>
        <authorList>
            <consortium name="The Broad Institute Genomics Platform"/>
            <consortium name="The Broad Institute Genome Sequencing Center for Infectious Disease"/>
            <person name="Wu L."/>
            <person name="Ma J."/>
        </authorList>
    </citation>
    <scope>NUCLEOTIDE SEQUENCE [LARGE SCALE GENOMIC DNA]</scope>
    <source>
        <strain evidence="4">JCM 9687</strain>
    </source>
</reference>
<feature type="compositionally biased region" description="Low complexity" evidence="1">
    <location>
        <begin position="285"/>
        <end position="296"/>
    </location>
</feature>
<name>A0ABP6RYL9_9PSEU</name>
<dbReference type="Proteomes" id="UP001500483">
    <property type="component" value="Unassembled WGS sequence"/>
</dbReference>
<protein>
    <submittedName>
        <fullName evidence="3">Uncharacterized protein</fullName>
    </submittedName>
</protein>
<proteinExistence type="predicted"/>
<keyword evidence="2" id="KW-0472">Membrane</keyword>
<feature type="compositionally biased region" description="Basic and acidic residues" evidence="1">
    <location>
        <begin position="297"/>
        <end position="308"/>
    </location>
</feature>
<evidence type="ECO:0000256" key="2">
    <source>
        <dbReference type="SAM" id="Phobius"/>
    </source>
</evidence>
<feature type="compositionally biased region" description="Low complexity" evidence="1">
    <location>
        <begin position="264"/>
        <end position="278"/>
    </location>
</feature>
<dbReference type="EMBL" id="BAAAYK010000038">
    <property type="protein sequence ID" value="GAA3363545.1"/>
    <property type="molecule type" value="Genomic_DNA"/>
</dbReference>
<feature type="region of interest" description="Disordered" evidence="1">
    <location>
        <begin position="171"/>
        <end position="197"/>
    </location>
</feature>
<evidence type="ECO:0000313" key="3">
    <source>
        <dbReference type="EMBL" id="GAA3363545.1"/>
    </source>
</evidence>
<feature type="transmembrane region" description="Helical" evidence="2">
    <location>
        <begin position="52"/>
        <end position="73"/>
    </location>
</feature>